<feature type="compositionally biased region" description="Gly residues" evidence="1">
    <location>
        <begin position="142"/>
        <end position="154"/>
    </location>
</feature>
<evidence type="ECO:0000313" key="2">
    <source>
        <dbReference type="EMBL" id="KAF2214960.1"/>
    </source>
</evidence>
<evidence type="ECO:0000256" key="1">
    <source>
        <dbReference type="SAM" id="MobiDB-lite"/>
    </source>
</evidence>
<name>A0A6A6FNM6_9PEZI</name>
<dbReference type="AlphaFoldDB" id="A0A6A6FNM6"/>
<reference evidence="2" key="1">
    <citation type="journal article" date="2020" name="Stud. Mycol.">
        <title>101 Dothideomycetes genomes: a test case for predicting lifestyles and emergence of pathogens.</title>
        <authorList>
            <person name="Haridas S."/>
            <person name="Albert R."/>
            <person name="Binder M."/>
            <person name="Bloem J."/>
            <person name="Labutti K."/>
            <person name="Salamov A."/>
            <person name="Andreopoulos B."/>
            <person name="Baker S."/>
            <person name="Barry K."/>
            <person name="Bills G."/>
            <person name="Bluhm B."/>
            <person name="Cannon C."/>
            <person name="Castanera R."/>
            <person name="Culley D."/>
            <person name="Daum C."/>
            <person name="Ezra D."/>
            <person name="Gonzalez J."/>
            <person name="Henrissat B."/>
            <person name="Kuo A."/>
            <person name="Liang C."/>
            <person name="Lipzen A."/>
            <person name="Lutzoni F."/>
            <person name="Magnuson J."/>
            <person name="Mondo S."/>
            <person name="Nolan M."/>
            <person name="Ohm R."/>
            <person name="Pangilinan J."/>
            <person name="Park H.-J."/>
            <person name="Ramirez L."/>
            <person name="Alfaro M."/>
            <person name="Sun H."/>
            <person name="Tritt A."/>
            <person name="Yoshinaga Y."/>
            <person name="Zwiers L.-H."/>
            <person name="Turgeon B."/>
            <person name="Goodwin S."/>
            <person name="Spatafora J."/>
            <person name="Crous P."/>
            <person name="Grigoriev I."/>
        </authorList>
    </citation>
    <scope>NUCLEOTIDE SEQUENCE</scope>
    <source>
        <strain evidence="2">SCOH1-5</strain>
    </source>
</reference>
<dbReference type="Proteomes" id="UP000799539">
    <property type="component" value="Unassembled WGS sequence"/>
</dbReference>
<feature type="compositionally biased region" description="Basic and acidic residues" evidence="1">
    <location>
        <begin position="123"/>
        <end position="134"/>
    </location>
</feature>
<dbReference type="EMBL" id="ML992667">
    <property type="protein sequence ID" value="KAF2214960.1"/>
    <property type="molecule type" value="Genomic_DNA"/>
</dbReference>
<evidence type="ECO:0000313" key="3">
    <source>
        <dbReference type="Proteomes" id="UP000799539"/>
    </source>
</evidence>
<feature type="region of interest" description="Disordered" evidence="1">
    <location>
        <begin position="111"/>
        <end position="154"/>
    </location>
</feature>
<accession>A0A6A6FNM6</accession>
<organism evidence="2 3">
    <name type="scientific">Cercospora zeae-maydis SCOH1-5</name>
    <dbReference type="NCBI Taxonomy" id="717836"/>
    <lineage>
        <taxon>Eukaryota</taxon>
        <taxon>Fungi</taxon>
        <taxon>Dikarya</taxon>
        <taxon>Ascomycota</taxon>
        <taxon>Pezizomycotina</taxon>
        <taxon>Dothideomycetes</taxon>
        <taxon>Dothideomycetidae</taxon>
        <taxon>Mycosphaerellales</taxon>
        <taxon>Mycosphaerellaceae</taxon>
        <taxon>Cercospora</taxon>
    </lineage>
</organism>
<gene>
    <name evidence="2" type="ORF">CERZMDRAFT_82844</name>
</gene>
<protein>
    <submittedName>
        <fullName evidence="2">Uncharacterized protein</fullName>
    </submittedName>
</protein>
<proteinExistence type="predicted"/>
<sequence>MELRIDTETLQHLPYVYEKTHLPIVHLACQDQCNKSSELANLRSFEPVINAPVRRSACLTSSAAARVFTVMIASARHVINISEHRTGYRRDGSIESTICYDRCKSGSSHFVGGAANRRRDRHARGEIKHERKASTDPSMLGVTGGLGGGATRMM</sequence>
<keyword evidence="3" id="KW-1185">Reference proteome</keyword>